<reference evidence="2" key="1">
    <citation type="submission" date="2018-01" db="EMBL/GenBank/DDBJ databases">
        <title>An insight into the sialome of Amazonian anophelines.</title>
        <authorList>
            <person name="Ribeiro J.M."/>
            <person name="Scarpassa V."/>
            <person name="Calvo E."/>
        </authorList>
    </citation>
    <scope>NUCLEOTIDE SEQUENCE</scope>
</reference>
<protein>
    <submittedName>
        <fullName evidence="2">Putative secreted protein</fullName>
    </submittedName>
</protein>
<feature type="chain" id="PRO_5014779285" evidence="1">
    <location>
        <begin position="30"/>
        <end position="96"/>
    </location>
</feature>
<organism evidence="2">
    <name type="scientific">Anopheles darlingi</name>
    <name type="common">Mosquito</name>
    <dbReference type="NCBI Taxonomy" id="43151"/>
    <lineage>
        <taxon>Eukaryota</taxon>
        <taxon>Metazoa</taxon>
        <taxon>Ecdysozoa</taxon>
        <taxon>Arthropoda</taxon>
        <taxon>Hexapoda</taxon>
        <taxon>Insecta</taxon>
        <taxon>Pterygota</taxon>
        <taxon>Neoptera</taxon>
        <taxon>Endopterygota</taxon>
        <taxon>Diptera</taxon>
        <taxon>Nematocera</taxon>
        <taxon>Culicoidea</taxon>
        <taxon>Culicidae</taxon>
        <taxon>Anophelinae</taxon>
        <taxon>Anopheles</taxon>
    </lineage>
</organism>
<proteinExistence type="predicted"/>
<sequence length="96" mass="10633">MNVLFVWVVGERFFSLFCLLWLGVESCRGSSAFSSVLTLQDQGRMYVGLKVCFHYFISADQLRYTVSNGCDGEVILHRTGQGQRLCLGTGISVNSG</sequence>
<dbReference type="EMBL" id="GGFL01011409">
    <property type="protein sequence ID" value="MBW75587.1"/>
    <property type="molecule type" value="Transcribed_RNA"/>
</dbReference>
<name>A0A2M4DDE9_ANODA</name>
<dbReference type="AlphaFoldDB" id="A0A2M4DDE9"/>
<feature type="signal peptide" evidence="1">
    <location>
        <begin position="1"/>
        <end position="29"/>
    </location>
</feature>
<accession>A0A2M4DDE9</accession>
<evidence type="ECO:0000256" key="1">
    <source>
        <dbReference type="SAM" id="SignalP"/>
    </source>
</evidence>
<evidence type="ECO:0000313" key="2">
    <source>
        <dbReference type="EMBL" id="MBW75587.1"/>
    </source>
</evidence>
<keyword evidence="1" id="KW-0732">Signal</keyword>